<feature type="transmembrane region" description="Helical" evidence="1">
    <location>
        <begin position="357"/>
        <end position="379"/>
    </location>
</feature>
<feature type="transmembrane region" description="Helical" evidence="1">
    <location>
        <begin position="327"/>
        <end position="350"/>
    </location>
</feature>
<name>U1SHS2_9BIFI</name>
<reference evidence="2 3" key="1">
    <citation type="submission" date="2013-08" db="EMBL/GenBank/DDBJ databases">
        <authorList>
            <person name="Weinstock G."/>
            <person name="Sodergren E."/>
            <person name="Wylie T."/>
            <person name="Fulton L."/>
            <person name="Fulton R."/>
            <person name="Fronick C."/>
            <person name="O'Laughlin M."/>
            <person name="Godfrey J."/>
            <person name="Miner T."/>
            <person name="Herter B."/>
            <person name="Appelbaum E."/>
            <person name="Cordes M."/>
            <person name="Lek S."/>
            <person name="Wollam A."/>
            <person name="Pepin K.H."/>
            <person name="Palsikar V.B."/>
            <person name="Mitreva M."/>
            <person name="Wilson R.K."/>
        </authorList>
    </citation>
    <scope>NUCLEOTIDE SEQUENCE [LARGE SCALE GENOMIC DNA]</scope>
    <source>
        <strain evidence="2 3">F0580</strain>
    </source>
</reference>
<accession>U1SHS2</accession>
<keyword evidence="1" id="KW-0472">Membrane</keyword>
<gene>
    <name evidence="2" type="ORF">HMPREF9244_00362</name>
</gene>
<evidence type="ECO:0008006" key="4">
    <source>
        <dbReference type="Google" id="ProtNLM"/>
    </source>
</evidence>
<feature type="transmembrane region" description="Helical" evidence="1">
    <location>
        <begin position="161"/>
        <end position="180"/>
    </location>
</feature>
<dbReference type="AlphaFoldDB" id="U1SHS2"/>
<dbReference type="Pfam" id="PF14264">
    <property type="entry name" value="Glucos_trans_II"/>
    <property type="match status" value="1"/>
</dbReference>
<feature type="transmembrane region" description="Helical" evidence="1">
    <location>
        <begin position="413"/>
        <end position="431"/>
    </location>
</feature>
<keyword evidence="1" id="KW-1133">Transmembrane helix</keyword>
<dbReference type="Proteomes" id="UP000016519">
    <property type="component" value="Unassembled WGS sequence"/>
</dbReference>
<dbReference type="InterPro" id="IPR025686">
    <property type="entry name" value="Glucos_trans_II"/>
</dbReference>
<evidence type="ECO:0000313" key="3">
    <source>
        <dbReference type="Proteomes" id="UP000016519"/>
    </source>
</evidence>
<evidence type="ECO:0000256" key="1">
    <source>
        <dbReference type="SAM" id="Phobius"/>
    </source>
</evidence>
<feature type="transmembrane region" description="Helical" evidence="1">
    <location>
        <begin position="385"/>
        <end position="401"/>
    </location>
</feature>
<feature type="transmembrane region" description="Helical" evidence="1">
    <location>
        <begin position="100"/>
        <end position="122"/>
    </location>
</feature>
<feature type="transmembrane region" description="Helical" evidence="1">
    <location>
        <begin position="206"/>
        <end position="224"/>
    </location>
</feature>
<evidence type="ECO:0000313" key="2">
    <source>
        <dbReference type="EMBL" id="ERH31493.1"/>
    </source>
</evidence>
<keyword evidence="3" id="KW-1185">Reference proteome</keyword>
<feature type="transmembrane region" description="Helical" evidence="1">
    <location>
        <begin position="230"/>
        <end position="246"/>
    </location>
</feature>
<dbReference type="HOGENOM" id="CLU_482949_0_0_11"/>
<feature type="transmembrane region" description="Helical" evidence="1">
    <location>
        <begin position="258"/>
        <end position="280"/>
    </location>
</feature>
<feature type="transmembrane region" description="Helical" evidence="1">
    <location>
        <begin position="134"/>
        <end position="155"/>
    </location>
</feature>
<organism evidence="2 3">
    <name type="scientific">Alloscardovia omnicolens F0580</name>
    <dbReference type="NCBI Taxonomy" id="1321816"/>
    <lineage>
        <taxon>Bacteria</taxon>
        <taxon>Bacillati</taxon>
        <taxon>Actinomycetota</taxon>
        <taxon>Actinomycetes</taxon>
        <taxon>Bifidobacteriales</taxon>
        <taxon>Bifidobacteriaceae</taxon>
        <taxon>Alloscardovia</taxon>
    </lineage>
</organism>
<sequence length="560" mass="63399">MTYTTNTHSVSKVSEGFSRPAHYSWSGFKSYAWTIRWEFSLSLLFLLASFGQKLFSNTLSIDTQAIIQNHDALYKSWIQLSRYGFVWLKKIAGTYWYNNALSGFLTVVLFALTVFIWGYVFYEISHHKKQWHIAFFAIPIFVSPVMAEQLGFLLQSPSVCIGMTITAFAVMAYVNASFLLSTSHNTQKRLEIDPLFSNLLKLDKKVIITIYYLATVVLLGAAFSLYTAQLSLFISAVAMVFVYYFYESEQNTRKQEHSIRNFIIVPAVLCILGYLLYALVNKLALFYYHTETSDYVKDQIRWGKDGLRVIARNIIHHAQSMYLGERIYYSVAFTCLAAFVLIGLWIRFILKKTPASVALIALPLFISPLLMNVLLGGISSIRTEYVYAYAFGFFFMAAYEIATQSTLRAPKTVAVISWILLFSVGFVQGSVSNRIFYTEQVIYEQDVRLAAQLAERIGEVANTEHPSEPVVYIGTHTATGNADTYKSNDLDLIGRSVMEISFSTMHGDSIKNQFMGTQGYSFALPNAQQEKEAEKVAQSMPHWPAQGSVQKINGIIIVNF</sequence>
<comment type="caution">
    <text evidence="2">The sequence shown here is derived from an EMBL/GenBank/DDBJ whole genome shotgun (WGS) entry which is preliminary data.</text>
</comment>
<dbReference type="RefSeq" id="WP_021617511.1">
    <property type="nucleotide sequence ID" value="NZ_KE952643.1"/>
</dbReference>
<dbReference type="EMBL" id="AWSI01000012">
    <property type="protein sequence ID" value="ERH31493.1"/>
    <property type="molecule type" value="Genomic_DNA"/>
</dbReference>
<proteinExistence type="predicted"/>
<protein>
    <recommendedName>
        <fullName evidence="4">Glucosyl transferase GtrII</fullName>
    </recommendedName>
</protein>
<keyword evidence="1" id="KW-0812">Transmembrane</keyword>
<dbReference type="PATRIC" id="fig|1321816.3.peg.310"/>